<accession>A0ABW0XZY2</accession>
<organism evidence="2 3">
    <name type="scientific">Streptomyces incanus</name>
    <dbReference type="NCBI Taxonomy" id="887453"/>
    <lineage>
        <taxon>Bacteria</taxon>
        <taxon>Bacillati</taxon>
        <taxon>Actinomycetota</taxon>
        <taxon>Actinomycetes</taxon>
        <taxon>Kitasatosporales</taxon>
        <taxon>Streptomycetaceae</taxon>
        <taxon>Streptomyces</taxon>
    </lineage>
</organism>
<evidence type="ECO:0000256" key="1">
    <source>
        <dbReference type="SAM" id="SignalP"/>
    </source>
</evidence>
<keyword evidence="3" id="KW-1185">Reference proteome</keyword>
<reference evidence="3" key="1">
    <citation type="journal article" date="2019" name="Int. J. Syst. Evol. Microbiol.">
        <title>The Global Catalogue of Microorganisms (GCM) 10K type strain sequencing project: providing services to taxonomists for standard genome sequencing and annotation.</title>
        <authorList>
            <consortium name="The Broad Institute Genomics Platform"/>
            <consortium name="The Broad Institute Genome Sequencing Center for Infectious Disease"/>
            <person name="Wu L."/>
            <person name="Ma J."/>
        </authorList>
    </citation>
    <scope>NUCLEOTIDE SEQUENCE [LARGE SCALE GENOMIC DNA]</scope>
    <source>
        <strain evidence="3">JCM 13852</strain>
    </source>
</reference>
<dbReference type="EMBL" id="JBHSPC010000129">
    <property type="protein sequence ID" value="MFC5674849.1"/>
    <property type="molecule type" value="Genomic_DNA"/>
</dbReference>
<evidence type="ECO:0000313" key="2">
    <source>
        <dbReference type="EMBL" id="MFC5674849.1"/>
    </source>
</evidence>
<proteinExistence type="predicted"/>
<gene>
    <name evidence="2" type="ORF">ACFP2V_33755</name>
</gene>
<sequence>MKFTRGLVRTAGVVTAAVALTIGAASTSSAATARASCSTTGASGAMSINFGSPFDKMPVSLSVTDTSADGHHVRVRLVTQKSDYNKVYWRWHSLTAGSGKSLSIDTSAQDNQGIYNAAVQVARFEGDTMLNSCTSNWA</sequence>
<name>A0ABW0XZY2_9ACTN</name>
<evidence type="ECO:0000313" key="3">
    <source>
        <dbReference type="Proteomes" id="UP001596183"/>
    </source>
</evidence>
<feature type="signal peptide" evidence="1">
    <location>
        <begin position="1"/>
        <end position="30"/>
    </location>
</feature>
<comment type="caution">
    <text evidence="2">The sequence shown here is derived from an EMBL/GenBank/DDBJ whole genome shotgun (WGS) entry which is preliminary data.</text>
</comment>
<protein>
    <recommendedName>
        <fullName evidence="4">Secreted protein</fullName>
    </recommendedName>
</protein>
<evidence type="ECO:0008006" key="4">
    <source>
        <dbReference type="Google" id="ProtNLM"/>
    </source>
</evidence>
<dbReference type="RefSeq" id="WP_381219088.1">
    <property type="nucleotide sequence ID" value="NZ_JBHSPC010000129.1"/>
</dbReference>
<dbReference type="Proteomes" id="UP001596183">
    <property type="component" value="Unassembled WGS sequence"/>
</dbReference>
<feature type="chain" id="PRO_5045967668" description="Secreted protein" evidence="1">
    <location>
        <begin position="31"/>
        <end position="138"/>
    </location>
</feature>
<keyword evidence="1" id="KW-0732">Signal</keyword>